<dbReference type="Gene3D" id="3.30.1520.10">
    <property type="entry name" value="Phox-like domain"/>
    <property type="match status" value="1"/>
</dbReference>
<evidence type="ECO:0000259" key="11">
    <source>
        <dbReference type="Pfam" id="PF13878"/>
    </source>
</evidence>
<dbReference type="GO" id="GO:0005634">
    <property type="term" value="C:nucleus"/>
    <property type="evidence" value="ECO:0007669"/>
    <property type="project" value="UniProtKB-SubCell"/>
</dbReference>
<evidence type="ECO:0000256" key="3">
    <source>
        <dbReference type="ARBA" id="ARBA00022679"/>
    </source>
</evidence>
<evidence type="ECO:0000256" key="6">
    <source>
        <dbReference type="ARBA" id="ARBA00022833"/>
    </source>
</evidence>
<dbReference type="GO" id="GO:0000785">
    <property type="term" value="C:chromatin"/>
    <property type="evidence" value="ECO:0007669"/>
    <property type="project" value="TreeGrafter"/>
</dbReference>
<name>A0A132AL95_SARSC</name>
<feature type="region of interest" description="Disordered" evidence="10">
    <location>
        <begin position="35"/>
        <end position="62"/>
    </location>
</feature>
<evidence type="ECO:0000256" key="2">
    <source>
        <dbReference type="ARBA" id="ARBA00005816"/>
    </source>
</evidence>
<dbReference type="InterPro" id="IPR028005">
    <property type="entry name" value="AcTrfase_ESCO_Znf_dom"/>
</dbReference>
<keyword evidence="3" id="KW-0808">Transferase</keyword>
<evidence type="ECO:0000256" key="5">
    <source>
        <dbReference type="ARBA" id="ARBA00022771"/>
    </source>
</evidence>
<evidence type="ECO:0000313" key="13">
    <source>
        <dbReference type="EMBL" id="KPM11707.1"/>
    </source>
</evidence>
<dbReference type="GO" id="GO:0035091">
    <property type="term" value="F:phosphatidylinositol binding"/>
    <property type="evidence" value="ECO:0007669"/>
    <property type="project" value="InterPro"/>
</dbReference>
<gene>
    <name evidence="13" type="ORF">QR98_0102800</name>
</gene>
<sequence>MSFLFESPVKTPEELPSLKYYPIFDKRWSTSMKFKTSNNDSNQSNRKKISNSTKSNRSKPYSRKKLFDSSNQYVLDFGQKNFDAQRCKICNMLYTVGEIVDEKTHEEYHDKFVNSLKYRDWKNETVVKSFHDGRIVQVLPTSPHYMHRKLDELFEIADIELGINMDLQSSMKSTSMFLIFISLPSKRITGFLSAERIRSANKILSENPLMASMDESPALCGISRIWVHHNFRRQKIATRLVDTLRLIFFPNKSIAKNLLAFSDPTTIGKEFAKCYLQSETFLIYMHHHIKKYTVYKIVVQYDHQSWVIYKRYNEFSKLCDTISFEKRYRIP</sequence>
<evidence type="ECO:0000256" key="10">
    <source>
        <dbReference type="SAM" id="MobiDB-lite"/>
    </source>
</evidence>
<keyword evidence="4" id="KW-0479">Metal-binding</keyword>
<evidence type="ECO:0000256" key="4">
    <source>
        <dbReference type="ARBA" id="ARBA00022723"/>
    </source>
</evidence>
<organism evidence="13 14">
    <name type="scientific">Sarcoptes scabiei</name>
    <name type="common">Itch mite</name>
    <name type="synonym">Acarus scabiei</name>
    <dbReference type="NCBI Taxonomy" id="52283"/>
    <lineage>
        <taxon>Eukaryota</taxon>
        <taxon>Metazoa</taxon>
        <taxon>Ecdysozoa</taxon>
        <taxon>Arthropoda</taxon>
        <taxon>Chelicerata</taxon>
        <taxon>Arachnida</taxon>
        <taxon>Acari</taxon>
        <taxon>Acariformes</taxon>
        <taxon>Sarcoptiformes</taxon>
        <taxon>Astigmata</taxon>
        <taxon>Psoroptidia</taxon>
        <taxon>Sarcoptoidea</taxon>
        <taxon>Sarcoptidae</taxon>
        <taxon>Sarcoptinae</taxon>
        <taxon>Sarcoptes</taxon>
    </lineage>
</organism>
<dbReference type="GO" id="GO:0008270">
    <property type="term" value="F:zinc ion binding"/>
    <property type="evidence" value="ECO:0007669"/>
    <property type="project" value="UniProtKB-KW"/>
</dbReference>
<evidence type="ECO:0000256" key="1">
    <source>
        <dbReference type="ARBA" id="ARBA00004123"/>
    </source>
</evidence>
<keyword evidence="7" id="KW-0539">Nucleus</keyword>
<feature type="domain" description="N-acetyltransferase ESCO zinc-finger" evidence="11">
    <location>
        <begin position="72"/>
        <end position="111"/>
    </location>
</feature>
<keyword evidence="9" id="KW-0012">Acyltransferase</keyword>
<dbReference type="AlphaFoldDB" id="A0A132AL95"/>
<dbReference type="Pfam" id="PF13878">
    <property type="entry name" value="zf-C2H2_3"/>
    <property type="match status" value="1"/>
</dbReference>
<feature type="compositionally biased region" description="Polar residues" evidence="10">
    <location>
        <begin position="35"/>
        <end position="55"/>
    </location>
</feature>
<dbReference type="Pfam" id="PF13880">
    <property type="entry name" value="Acetyltransf_13"/>
    <property type="match status" value="1"/>
</dbReference>
<dbReference type="OrthoDB" id="428854at2759"/>
<evidence type="ECO:0000259" key="12">
    <source>
        <dbReference type="Pfam" id="PF13880"/>
    </source>
</evidence>
<evidence type="ECO:0000256" key="8">
    <source>
        <dbReference type="ARBA" id="ARBA00023306"/>
    </source>
</evidence>
<reference evidence="13 14" key="1">
    <citation type="journal article" date="2015" name="Parasit. Vectors">
        <title>Draft genome of the scabies mite.</title>
        <authorList>
            <person name="Rider S.D.Jr."/>
            <person name="Morgan M.S."/>
            <person name="Arlian L.G."/>
        </authorList>
    </citation>
    <scope>NUCLEOTIDE SEQUENCE [LARGE SCALE GENOMIC DNA]</scope>
    <source>
        <strain evidence="13">Arlian Lab</strain>
    </source>
</reference>
<dbReference type="SUPFAM" id="SSF64268">
    <property type="entry name" value="PX domain"/>
    <property type="match status" value="1"/>
</dbReference>
<dbReference type="GO" id="GO:0061733">
    <property type="term" value="F:protein-lysine-acetyltransferase activity"/>
    <property type="evidence" value="ECO:0007669"/>
    <property type="project" value="TreeGrafter"/>
</dbReference>
<protein>
    <submittedName>
        <fullName evidence="13">N-acetyltransferase ESCO2-like protein</fullName>
    </submittedName>
</protein>
<keyword evidence="6" id="KW-0862">Zinc</keyword>
<dbReference type="EMBL" id="JXLN01017759">
    <property type="protein sequence ID" value="KPM11707.1"/>
    <property type="molecule type" value="Genomic_DNA"/>
</dbReference>
<dbReference type="InterPro" id="IPR036871">
    <property type="entry name" value="PX_dom_sf"/>
</dbReference>
<dbReference type="InterPro" id="IPR028009">
    <property type="entry name" value="ESCO_Acetyltransf_dom"/>
</dbReference>
<accession>A0A132AL95</accession>
<dbReference type="VEuPathDB" id="VectorBase:SSCA004262"/>
<evidence type="ECO:0000313" key="14">
    <source>
        <dbReference type="Proteomes" id="UP000616769"/>
    </source>
</evidence>
<keyword evidence="5" id="KW-0863">Zinc-finger</keyword>
<dbReference type="PANTHER" id="PTHR45884:SF2">
    <property type="entry name" value="N-ACETYLTRANSFERASE ECO"/>
    <property type="match status" value="1"/>
</dbReference>
<dbReference type="GO" id="GO:0007064">
    <property type="term" value="P:mitotic sister chromatid cohesion"/>
    <property type="evidence" value="ECO:0007669"/>
    <property type="project" value="TreeGrafter"/>
</dbReference>
<dbReference type="Proteomes" id="UP000616769">
    <property type="component" value="Unassembled WGS sequence"/>
</dbReference>
<feature type="domain" description="N-acetyltransferase ESCO acetyl-transferase" evidence="12">
    <location>
        <begin position="217"/>
        <end position="284"/>
    </location>
</feature>
<comment type="similarity">
    <text evidence="2">Belongs to the acetyltransferase family. ECO subfamily.</text>
</comment>
<comment type="subcellular location">
    <subcellularLocation>
        <location evidence="1">Nucleus</location>
    </subcellularLocation>
</comment>
<proteinExistence type="inferred from homology"/>
<evidence type="ECO:0000256" key="7">
    <source>
        <dbReference type="ARBA" id="ARBA00023242"/>
    </source>
</evidence>
<comment type="caution">
    <text evidence="13">The sequence shown here is derived from an EMBL/GenBank/DDBJ whole genome shotgun (WGS) entry which is preliminary data.</text>
</comment>
<dbReference type="PANTHER" id="PTHR45884">
    <property type="entry name" value="N-ACETYLTRANSFERASE ECO"/>
    <property type="match status" value="1"/>
</dbReference>
<keyword evidence="8" id="KW-0131">Cell cycle</keyword>
<evidence type="ECO:0000256" key="9">
    <source>
        <dbReference type="ARBA" id="ARBA00023315"/>
    </source>
</evidence>